<dbReference type="PANTHER" id="PTHR23314:SF0">
    <property type="entry name" value="SPERM-ASSOCIATED ANTIGEN 6"/>
    <property type="match status" value="1"/>
</dbReference>
<dbReference type="InterPro" id="IPR000225">
    <property type="entry name" value="Armadillo"/>
</dbReference>
<dbReference type="EMBL" id="OVEO01000001">
    <property type="protein sequence ID" value="SPQ93063.1"/>
    <property type="molecule type" value="Genomic_DNA"/>
</dbReference>
<evidence type="ECO:0000313" key="2">
    <source>
        <dbReference type="EMBL" id="SPQ93063.1"/>
    </source>
</evidence>
<dbReference type="Pfam" id="PF00514">
    <property type="entry name" value="Arm"/>
    <property type="match status" value="3"/>
</dbReference>
<dbReference type="OMA" id="CECIEQS"/>
<reference evidence="1 3" key="1">
    <citation type="submission" date="2015-02" db="EMBL/GenBank/DDBJ databases">
        <authorList>
            <person name="Chooi Y.-H."/>
        </authorList>
    </citation>
    <scope>NUCLEOTIDE SEQUENCE [LARGE SCALE GENOMIC DNA]</scope>
    <source>
        <strain evidence="1">E3</strain>
    </source>
</reference>
<dbReference type="GO" id="GO:0003341">
    <property type="term" value="P:cilium movement"/>
    <property type="evidence" value="ECO:0007669"/>
    <property type="project" value="TreeGrafter"/>
</dbReference>
<sequence length="514" mass="55651">MTSRSVLQVFEEYQAARTTFVQTVAEHAVRPANIEALQNAGVMALLRPLLLDSVPSIQQSAAIALGRLANYSEALAEAVVMNEILPQLVYSLAEQNRYYKKAASFVLKSVAKHSPELAQAVVDAGALVALVGCLSEFEPSVKEGAAWALNFIARHNADLAQVVVDAGAVPQLVLCLQEPELGLKRIAASALAEISKHSSELAQAVVDSGAVQFLAPMIQHQDGKLKRQVCLALSQVAKHSVDLAEVIVEAEVFPKVLVCLKDLDLVVRKNAATLIREIAKHTPELAKLIVNAGGHAAIIDYITETKGNTRLPGIMALGYIGAFSETLALAIIVHQGILPLKDALVNEPEAHVKAAACWSLGQIGRHTPEHAKALAKADVFRRVIQTYVDASSKTDEGSADLKAKAQRAIKTVVQKCTHTPALEPLLHESPPKIIKYIVQQFAKVLPNDPPSRKSFVQSGGLQKVQELKADDNSKLQSYINTINSCYPVEIVQYYSPNYSETLLKKLDVFETQKA</sequence>
<dbReference type="EMBL" id="CDSF01000001">
    <property type="protein sequence ID" value="CEO94673.1"/>
    <property type="molecule type" value="Genomic_DNA"/>
</dbReference>
<dbReference type="PANTHER" id="PTHR23314">
    <property type="entry name" value="SPERM-ASSOCIATED ANTIGEN 6 ARMADILLO REPEAT-CONTAINING"/>
    <property type="match status" value="1"/>
</dbReference>
<organism evidence="1 3">
    <name type="scientific">Plasmodiophora brassicae</name>
    <name type="common">Clubroot disease agent</name>
    <dbReference type="NCBI Taxonomy" id="37360"/>
    <lineage>
        <taxon>Eukaryota</taxon>
        <taxon>Sar</taxon>
        <taxon>Rhizaria</taxon>
        <taxon>Endomyxa</taxon>
        <taxon>Phytomyxea</taxon>
        <taxon>Plasmodiophorida</taxon>
        <taxon>Plasmodiophoridae</taxon>
        <taxon>Plasmodiophora</taxon>
    </lineage>
</organism>
<evidence type="ECO:0000313" key="4">
    <source>
        <dbReference type="Proteomes" id="UP000290189"/>
    </source>
</evidence>
<dbReference type="InterPro" id="IPR011989">
    <property type="entry name" value="ARM-like"/>
</dbReference>
<evidence type="ECO:0000313" key="3">
    <source>
        <dbReference type="Proteomes" id="UP000039324"/>
    </source>
</evidence>
<dbReference type="Gene3D" id="1.25.10.10">
    <property type="entry name" value="Leucine-rich Repeat Variant"/>
    <property type="match status" value="2"/>
</dbReference>
<dbReference type="SUPFAM" id="SSF48371">
    <property type="entry name" value="ARM repeat"/>
    <property type="match status" value="1"/>
</dbReference>
<dbReference type="GO" id="GO:0015630">
    <property type="term" value="C:microtubule cytoskeleton"/>
    <property type="evidence" value="ECO:0007669"/>
    <property type="project" value="TreeGrafter"/>
</dbReference>
<keyword evidence="3" id="KW-1185">Reference proteome</keyword>
<name>A0A0G4IHI1_PLABS</name>
<dbReference type="InterPro" id="IPR016024">
    <property type="entry name" value="ARM-type_fold"/>
</dbReference>
<proteinExistence type="predicted"/>
<dbReference type="AlphaFoldDB" id="A0A0G4IHI1"/>
<dbReference type="OrthoDB" id="7537227at2759"/>
<keyword evidence="2" id="KW-0496">Mitochondrion</keyword>
<protein>
    <recommendedName>
        <fullName evidence="5">Sperm-associated antigen 6</fullName>
    </recommendedName>
</protein>
<reference evidence="2 4" key="2">
    <citation type="submission" date="2018-03" db="EMBL/GenBank/DDBJ databases">
        <authorList>
            <person name="Fogelqvist J."/>
        </authorList>
    </citation>
    <scope>NUCLEOTIDE SEQUENCE [LARGE SCALE GENOMIC DNA]</scope>
</reference>
<accession>A0A0G4IHI1</accession>
<dbReference type="Proteomes" id="UP000290189">
    <property type="component" value="Unassembled WGS sequence"/>
</dbReference>
<dbReference type="Proteomes" id="UP000039324">
    <property type="component" value="Unassembled WGS sequence"/>
</dbReference>
<dbReference type="STRING" id="37360.A0A0G4IHI1"/>
<geneLocation type="mitochondrion" evidence="2"/>
<dbReference type="SMART" id="SM00185">
    <property type="entry name" value="ARM"/>
    <property type="match status" value="7"/>
</dbReference>
<gene>
    <name evidence="1" type="ORF">PBRA_000458</name>
    <name evidence="2" type="ORF">PLBR_LOCUS278</name>
</gene>
<dbReference type="GO" id="GO:0008017">
    <property type="term" value="F:microtubule binding"/>
    <property type="evidence" value="ECO:0007669"/>
    <property type="project" value="TreeGrafter"/>
</dbReference>
<evidence type="ECO:0008006" key="5">
    <source>
        <dbReference type="Google" id="ProtNLM"/>
    </source>
</evidence>
<evidence type="ECO:0000313" key="1">
    <source>
        <dbReference type="EMBL" id="CEO94673.1"/>
    </source>
</evidence>